<organism evidence="4 5">
    <name type="scientific">Nephila pilipes</name>
    <name type="common">Giant wood spider</name>
    <name type="synonym">Nephila maculata</name>
    <dbReference type="NCBI Taxonomy" id="299642"/>
    <lineage>
        <taxon>Eukaryota</taxon>
        <taxon>Metazoa</taxon>
        <taxon>Ecdysozoa</taxon>
        <taxon>Arthropoda</taxon>
        <taxon>Chelicerata</taxon>
        <taxon>Arachnida</taxon>
        <taxon>Araneae</taxon>
        <taxon>Araneomorphae</taxon>
        <taxon>Entelegynae</taxon>
        <taxon>Araneoidea</taxon>
        <taxon>Nephilidae</taxon>
        <taxon>Nephila</taxon>
    </lineage>
</organism>
<comment type="caution">
    <text evidence="4">The sequence shown here is derived from an EMBL/GenBank/DDBJ whole genome shotgun (WGS) entry which is preliminary data.</text>
</comment>
<dbReference type="PROSITE" id="PS50158">
    <property type="entry name" value="ZF_CCHC"/>
    <property type="match status" value="2"/>
</dbReference>
<reference evidence="4" key="1">
    <citation type="submission" date="2020-08" db="EMBL/GenBank/DDBJ databases">
        <title>Multicomponent nature underlies the extraordinary mechanical properties of spider dragline silk.</title>
        <authorList>
            <person name="Kono N."/>
            <person name="Nakamura H."/>
            <person name="Mori M."/>
            <person name="Yoshida Y."/>
            <person name="Ohtoshi R."/>
            <person name="Malay A.D."/>
            <person name="Moran D.A.P."/>
            <person name="Tomita M."/>
            <person name="Numata K."/>
            <person name="Arakawa K."/>
        </authorList>
    </citation>
    <scope>NUCLEOTIDE SEQUENCE</scope>
</reference>
<dbReference type="SMART" id="SM00343">
    <property type="entry name" value="ZnF_C2HC"/>
    <property type="match status" value="2"/>
</dbReference>
<evidence type="ECO:0000259" key="3">
    <source>
        <dbReference type="PROSITE" id="PS50158"/>
    </source>
</evidence>
<keyword evidence="5" id="KW-1185">Reference proteome</keyword>
<keyword evidence="1" id="KW-0479">Metal-binding</keyword>
<sequence>MRQLSCQYPGLALEQENKDLKFANHRADPKTFLRTNSKSFNHNISRFKSNKLEERNPMNHKFNVRRGPTRRANNPRTFYSATGNDNGEPRCFTCNNFGHVARDCLFPCTSCGESGHTKKYCTNNKNEPRTNTLSVCDQELSAPDRYLPAHISNHKVTALLDTRSSCYLLKESVANNLELNISPSKKNIYSFGNQLNPVSQSLGATVIDFQVEDVVRKDIYVLIVPDSTQPVDLIVGRPFLDLS</sequence>
<proteinExistence type="predicted"/>
<dbReference type="SUPFAM" id="SSF50630">
    <property type="entry name" value="Acid proteases"/>
    <property type="match status" value="1"/>
</dbReference>
<keyword evidence="1" id="KW-0863">Zinc-finger</keyword>
<dbReference type="OrthoDB" id="8065943at2759"/>
<dbReference type="GO" id="GO:0008270">
    <property type="term" value="F:zinc ion binding"/>
    <property type="evidence" value="ECO:0007669"/>
    <property type="project" value="UniProtKB-KW"/>
</dbReference>
<dbReference type="Pfam" id="PF00098">
    <property type="entry name" value="zf-CCHC"/>
    <property type="match status" value="1"/>
</dbReference>
<dbReference type="Gene3D" id="4.10.60.10">
    <property type="entry name" value="Zinc finger, CCHC-type"/>
    <property type="match status" value="1"/>
</dbReference>
<gene>
    <name evidence="4" type="primary">AVEN_52741_1</name>
    <name evidence="4" type="ORF">NPIL_349721</name>
</gene>
<dbReference type="GO" id="GO:0003676">
    <property type="term" value="F:nucleic acid binding"/>
    <property type="evidence" value="ECO:0007669"/>
    <property type="project" value="InterPro"/>
</dbReference>
<keyword evidence="1" id="KW-0862">Zinc</keyword>
<dbReference type="Gene3D" id="2.40.70.10">
    <property type="entry name" value="Acid Proteases"/>
    <property type="match status" value="1"/>
</dbReference>
<dbReference type="AlphaFoldDB" id="A0A8X6PKS9"/>
<evidence type="ECO:0000256" key="1">
    <source>
        <dbReference type="PROSITE-ProRule" id="PRU00047"/>
    </source>
</evidence>
<dbReference type="Pfam" id="PF13650">
    <property type="entry name" value="Asp_protease_2"/>
    <property type="match status" value="1"/>
</dbReference>
<name>A0A8X6PKS9_NEPPI</name>
<dbReference type="EMBL" id="BMAW01070488">
    <property type="protein sequence ID" value="GFT73502.1"/>
    <property type="molecule type" value="Genomic_DNA"/>
</dbReference>
<evidence type="ECO:0000256" key="2">
    <source>
        <dbReference type="SAM" id="MobiDB-lite"/>
    </source>
</evidence>
<dbReference type="SUPFAM" id="SSF57756">
    <property type="entry name" value="Retrovirus zinc finger-like domains"/>
    <property type="match status" value="1"/>
</dbReference>
<dbReference type="CDD" id="cd00303">
    <property type="entry name" value="retropepsin_like"/>
    <property type="match status" value="1"/>
</dbReference>
<feature type="compositionally biased region" description="Polar residues" evidence="2">
    <location>
        <begin position="71"/>
        <end position="80"/>
    </location>
</feature>
<dbReference type="InterPro" id="IPR021109">
    <property type="entry name" value="Peptidase_aspartic_dom_sf"/>
</dbReference>
<dbReference type="Proteomes" id="UP000887013">
    <property type="component" value="Unassembled WGS sequence"/>
</dbReference>
<feature type="region of interest" description="Disordered" evidence="2">
    <location>
        <begin position="61"/>
        <end position="80"/>
    </location>
</feature>
<feature type="domain" description="CCHC-type" evidence="3">
    <location>
        <begin position="90"/>
        <end position="104"/>
    </location>
</feature>
<feature type="domain" description="CCHC-type" evidence="3">
    <location>
        <begin position="108"/>
        <end position="123"/>
    </location>
</feature>
<protein>
    <recommendedName>
        <fullName evidence="3">CCHC-type domain-containing protein</fullName>
    </recommendedName>
</protein>
<evidence type="ECO:0000313" key="4">
    <source>
        <dbReference type="EMBL" id="GFT73502.1"/>
    </source>
</evidence>
<dbReference type="InterPro" id="IPR036875">
    <property type="entry name" value="Znf_CCHC_sf"/>
</dbReference>
<accession>A0A8X6PKS9</accession>
<dbReference type="InterPro" id="IPR001878">
    <property type="entry name" value="Znf_CCHC"/>
</dbReference>
<evidence type="ECO:0000313" key="5">
    <source>
        <dbReference type="Proteomes" id="UP000887013"/>
    </source>
</evidence>